<feature type="region of interest" description="Disordered" evidence="1">
    <location>
        <begin position="1"/>
        <end position="21"/>
    </location>
</feature>
<sequence length="220" mass="25810">MDKRAVSSGGRGVNPRRPPGRAALSRNCFPWCRCSRNVRRLTGVTGKAPAKLSDDEMAFDTLIRTRGEFCPAPLCSASRHWRFPEVEFQRRERDRQRARLRGHKWTVKTRRQQDRQREQEAVQYHRVVQLAALDLNVQRPDTFCQWNKRHPDLKERDWLAMFWRWQSRFPTLSGLDWLRDGNASPFTLALDLATIVRGTPGRIRAQERLYVPNKQAYAGR</sequence>
<comment type="caution">
    <text evidence="2">The sequence shown here is derived from an EMBL/GenBank/DDBJ whole genome shotgun (WGS) entry which is preliminary data.</text>
</comment>
<dbReference type="EMBL" id="JAWXRC010000003">
    <property type="protein sequence ID" value="MDX6029926.1"/>
    <property type="molecule type" value="Genomic_DNA"/>
</dbReference>
<dbReference type="Pfam" id="PF06952">
    <property type="entry name" value="PsiA"/>
    <property type="match status" value="1"/>
</dbReference>
<dbReference type="InterPro" id="IPR009713">
    <property type="entry name" value="Uncharacterised_PsiA"/>
</dbReference>
<dbReference type="RefSeq" id="WP_319626566.1">
    <property type="nucleotide sequence ID" value="NZ_JAWXRC010000003.1"/>
</dbReference>
<gene>
    <name evidence="2" type="ORF">SIL20_00095</name>
</gene>
<evidence type="ECO:0000256" key="1">
    <source>
        <dbReference type="SAM" id="MobiDB-lite"/>
    </source>
</evidence>
<name>A0AAJ2RWB7_9ENTR</name>
<dbReference type="Proteomes" id="UP001282336">
    <property type="component" value="Unassembled WGS sequence"/>
</dbReference>
<proteinExistence type="predicted"/>
<reference evidence="2" key="1">
    <citation type="submission" date="2023-11" db="EMBL/GenBank/DDBJ databases">
        <title>Scandinavium wanjuensis sp. nov., isolated from lettuce South Korea.</title>
        <authorList>
            <person name="Park J."/>
            <person name="Park S."/>
            <person name="Oh K.K."/>
            <person name="Cho G.S."/>
            <person name="Franz C.M.A.P."/>
        </authorList>
    </citation>
    <scope>NUCLEOTIDE SEQUENCE</scope>
    <source>
        <strain evidence="2">V105_12</strain>
    </source>
</reference>
<accession>A0AAJ2RWB7</accession>
<dbReference type="AlphaFoldDB" id="A0AAJ2RWB7"/>
<protein>
    <submittedName>
        <fullName evidence="2">Plasmid SOS inhibition protein A</fullName>
    </submittedName>
</protein>
<evidence type="ECO:0000313" key="2">
    <source>
        <dbReference type="EMBL" id="MDX6029926.1"/>
    </source>
</evidence>
<evidence type="ECO:0000313" key="3">
    <source>
        <dbReference type="Proteomes" id="UP001282336"/>
    </source>
</evidence>
<organism evidence="2 3">
    <name type="scientific">Scandinavium lactucae</name>
    <dbReference type="NCBI Taxonomy" id="3095028"/>
    <lineage>
        <taxon>Bacteria</taxon>
        <taxon>Pseudomonadati</taxon>
        <taxon>Pseudomonadota</taxon>
        <taxon>Gammaproteobacteria</taxon>
        <taxon>Enterobacterales</taxon>
        <taxon>Enterobacteriaceae</taxon>
        <taxon>Scandinavium</taxon>
    </lineage>
</organism>